<dbReference type="Gene3D" id="3.40.1190.20">
    <property type="match status" value="1"/>
</dbReference>
<dbReference type="InterPro" id="IPR002173">
    <property type="entry name" value="Carboh/pur_kinase_PfkB_CS"/>
</dbReference>
<evidence type="ECO:0000256" key="6">
    <source>
        <dbReference type="ARBA" id="ARBA00022777"/>
    </source>
</evidence>
<evidence type="ECO:0000256" key="10">
    <source>
        <dbReference type="PIRNR" id="PIRNR000535"/>
    </source>
</evidence>
<comment type="caution">
    <text evidence="13">The sequence shown here is derived from an EMBL/GenBank/DDBJ whole genome shotgun (WGS) entry which is preliminary data.</text>
</comment>
<comment type="catalytic activity">
    <reaction evidence="9 11">
        <text>beta-D-fructose 1-phosphate + ATP = beta-D-fructose 1,6-bisphosphate + ADP + H(+)</text>
        <dbReference type="Rhea" id="RHEA:14213"/>
        <dbReference type="ChEBI" id="CHEBI:15378"/>
        <dbReference type="ChEBI" id="CHEBI:30616"/>
        <dbReference type="ChEBI" id="CHEBI:32966"/>
        <dbReference type="ChEBI" id="CHEBI:138881"/>
        <dbReference type="ChEBI" id="CHEBI:456216"/>
        <dbReference type="EC" id="2.7.1.56"/>
    </reaction>
</comment>
<evidence type="ECO:0000256" key="1">
    <source>
        <dbReference type="ARBA" id="ARBA00010688"/>
    </source>
</evidence>
<evidence type="ECO:0000259" key="12">
    <source>
        <dbReference type="Pfam" id="PF00294"/>
    </source>
</evidence>
<dbReference type="NCBIfam" id="TIGR03828">
    <property type="entry name" value="pfkB"/>
    <property type="match status" value="1"/>
</dbReference>
<keyword evidence="5 11" id="KW-0547">Nucleotide-binding</keyword>
<dbReference type="PIRSF" id="PIRSF000535">
    <property type="entry name" value="1PFK/6PFK/LacC"/>
    <property type="match status" value="1"/>
</dbReference>
<keyword evidence="7 11" id="KW-0067">ATP-binding</keyword>
<dbReference type="Proteomes" id="UP000632154">
    <property type="component" value="Unassembled WGS sequence"/>
</dbReference>
<evidence type="ECO:0000256" key="3">
    <source>
        <dbReference type="ARBA" id="ARBA00013596"/>
    </source>
</evidence>
<accession>A0ABQ3JYH2</accession>
<evidence type="ECO:0000256" key="5">
    <source>
        <dbReference type="ARBA" id="ARBA00022741"/>
    </source>
</evidence>
<reference evidence="14" key="1">
    <citation type="journal article" date="2019" name="Int. J. Syst. Evol. Microbiol.">
        <title>The Global Catalogue of Microorganisms (GCM) 10K type strain sequencing project: providing services to taxonomists for standard genome sequencing and annotation.</title>
        <authorList>
            <consortium name="The Broad Institute Genomics Platform"/>
            <consortium name="The Broad Institute Genome Sequencing Center for Infectious Disease"/>
            <person name="Wu L."/>
            <person name="Ma J."/>
        </authorList>
    </citation>
    <scope>NUCLEOTIDE SEQUENCE [LARGE SCALE GENOMIC DNA]</scope>
    <source>
        <strain evidence="14">CGMCC 1.18439</strain>
    </source>
</reference>
<dbReference type="RefSeq" id="WP_189641839.1">
    <property type="nucleotide sequence ID" value="NZ_BNAL01000002.1"/>
</dbReference>
<protein>
    <recommendedName>
        <fullName evidence="3 11">1-phosphofructokinase</fullName>
        <shortName evidence="11">Fru1PK</shortName>
        <ecNumber evidence="2 11">2.7.1.56</ecNumber>
    </recommendedName>
    <alternativeName>
        <fullName evidence="8 11">Fructose 1-phosphate kinase</fullName>
    </alternativeName>
</protein>
<dbReference type="PANTHER" id="PTHR46566">
    <property type="entry name" value="1-PHOSPHOFRUCTOKINASE-RELATED"/>
    <property type="match status" value="1"/>
</dbReference>
<dbReference type="EC" id="2.7.1.56" evidence="2 11"/>
<evidence type="ECO:0000256" key="7">
    <source>
        <dbReference type="ARBA" id="ARBA00022840"/>
    </source>
</evidence>
<evidence type="ECO:0000313" key="14">
    <source>
        <dbReference type="Proteomes" id="UP000632154"/>
    </source>
</evidence>
<evidence type="ECO:0000256" key="11">
    <source>
        <dbReference type="RuleBase" id="RU369061"/>
    </source>
</evidence>
<feature type="domain" description="Carbohydrate kinase PfkB" evidence="12">
    <location>
        <begin position="20"/>
        <end position="302"/>
    </location>
</feature>
<dbReference type="CDD" id="cd01164">
    <property type="entry name" value="FruK_PfkB_like"/>
    <property type="match status" value="1"/>
</dbReference>
<sequence>MNVLTVTFNPALDLTVQAPSWHPGQVNVAAAAQTDAGGKGVNVAALLADWTRQSGEPLQVSASGFLGTGNAGPFEALFRERGIQDAFVRVAGETRLGLKIVDPEAGSTTDFNLPGVQVSAAQLDGLLGQLRDLAGTQDAAVLAGSLPPGVPAETYARVVAALRQSGVPFVAADTSGEALRRLLAAPTLPHLLKPNIHELEVALGRELPTDADRLAAARELLERGAEWVALSLGEEGAWLVWAGGAVKAVPPQVDVVSTVGAGDAMVAGLVSARLAGLGPAEALSRATAFAAGNITRLGAQLPPHDELMALHRQVRLQKGC</sequence>
<dbReference type="EMBL" id="BNAL01000002">
    <property type="protein sequence ID" value="GHF93899.1"/>
    <property type="molecule type" value="Genomic_DNA"/>
</dbReference>
<keyword evidence="14" id="KW-1185">Reference proteome</keyword>
<dbReference type="InterPro" id="IPR022463">
    <property type="entry name" value="1-PFruKinase"/>
</dbReference>
<evidence type="ECO:0000256" key="8">
    <source>
        <dbReference type="ARBA" id="ARBA00032802"/>
    </source>
</evidence>
<keyword evidence="4 10" id="KW-0808">Transferase</keyword>
<evidence type="ECO:0000313" key="13">
    <source>
        <dbReference type="EMBL" id="GHF93899.1"/>
    </source>
</evidence>
<evidence type="ECO:0000256" key="2">
    <source>
        <dbReference type="ARBA" id="ARBA00012131"/>
    </source>
</evidence>
<evidence type="ECO:0000256" key="4">
    <source>
        <dbReference type="ARBA" id="ARBA00022679"/>
    </source>
</evidence>
<dbReference type="InterPro" id="IPR011611">
    <property type="entry name" value="PfkB_dom"/>
</dbReference>
<name>A0ABQ3JYH2_9DEIO</name>
<comment type="function">
    <text evidence="11">Catalyzes the ATP-dependent phosphorylation of fructose-l-phosphate to fructose-l,6-bisphosphate.</text>
</comment>
<organism evidence="13 14">
    <name type="scientific">Deinococcus piscis</name>
    <dbReference type="NCBI Taxonomy" id="394230"/>
    <lineage>
        <taxon>Bacteria</taxon>
        <taxon>Thermotogati</taxon>
        <taxon>Deinococcota</taxon>
        <taxon>Deinococci</taxon>
        <taxon>Deinococcales</taxon>
        <taxon>Deinococcaceae</taxon>
        <taxon>Deinococcus</taxon>
    </lineage>
</organism>
<proteinExistence type="inferred from homology"/>
<gene>
    <name evidence="13" type="ORF">GCM10017783_02320</name>
</gene>
<comment type="similarity">
    <text evidence="1 11">Belongs to the carbohydrate kinase PfkB family.</text>
</comment>
<dbReference type="SUPFAM" id="SSF53613">
    <property type="entry name" value="Ribokinase-like"/>
    <property type="match status" value="1"/>
</dbReference>
<dbReference type="NCBIfam" id="TIGR03168">
    <property type="entry name" value="1-PFK"/>
    <property type="match status" value="1"/>
</dbReference>
<keyword evidence="6 11" id="KW-0418">Kinase</keyword>
<evidence type="ECO:0000256" key="9">
    <source>
        <dbReference type="ARBA" id="ARBA00047745"/>
    </source>
</evidence>
<dbReference type="PANTHER" id="PTHR46566:SF5">
    <property type="entry name" value="1-PHOSPHOFRUCTOKINASE"/>
    <property type="match status" value="1"/>
</dbReference>
<dbReference type="PROSITE" id="PS00584">
    <property type="entry name" value="PFKB_KINASES_2"/>
    <property type="match status" value="1"/>
</dbReference>
<dbReference type="Pfam" id="PF00294">
    <property type="entry name" value="PfkB"/>
    <property type="match status" value="1"/>
</dbReference>
<dbReference type="InterPro" id="IPR029056">
    <property type="entry name" value="Ribokinase-like"/>
</dbReference>
<dbReference type="InterPro" id="IPR017583">
    <property type="entry name" value="Tagatose/fructose_Pkinase"/>
</dbReference>